<evidence type="ECO:0000256" key="4">
    <source>
        <dbReference type="ARBA" id="ARBA00023128"/>
    </source>
</evidence>
<dbReference type="Pfam" id="PF06644">
    <property type="entry name" value="ATP11"/>
    <property type="match status" value="1"/>
</dbReference>
<proteinExistence type="inferred from homology"/>
<comment type="subcellular location">
    <subcellularLocation>
        <location evidence="1">Mitochondrion</location>
    </subcellularLocation>
</comment>
<keyword evidence="7" id="KW-1185">Reference proteome</keyword>
<reference evidence="6" key="1">
    <citation type="submission" date="2021-02" db="EMBL/GenBank/DDBJ databases">
        <authorList>
            <person name="Steward A R."/>
        </authorList>
    </citation>
    <scope>NUCLEOTIDE SEQUENCE</scope>
</reference>
<dbReference type="InterPro" id="IPR010591">
    <property type="entry name" value="ATP11"/>
</dbReference>
<dbReference type="EMBL" id="CAJOBZ010000008">
    <property type="protein sequence ID" value="CAF4818839.1"/>
    <property type="molecule type" value="Genomic_DNA"/>
</dbReference>
<gene>
    <name evidence="6" type="ORF">PMACD_LOCUS4474</name>
</gene>
<comment type="similarity">
    <text evidence="2">Belongs to the ATP11 family.</text>
</comment>
<evidence type="ECO:0000313" key="7">
    <source>
        <dbReference type="Proteomes" id="UP000663880"/>
    </source>
</evidence>
<accession>A0A821QBE2</accession>
<dbReference type="GO" id="GO:0005739">
    <property type="term" value="C:mitochondrion"/>
    <property type="evidence" value="ECO:0007669"/>
    <property type="project" value="UniProtKB-SubCell"/>
</dbReference>
<dbReference type="AlphaFoldDB" id="A0A821QBE2"/>
<keyword evidence="4" id="KW-0496">Mitochondrion</keyword>
<dbReference type="OrthoDB" id="16535at2759"/>
<evidence type="ECO:0000256" key="2">
    <source>
        <dbReference type="ARBA" id="ARBA00009116"/>
    </source>
</evidence>
<name>A0A821QBE2_9NEOP</name>
<evidence type="ECO:0008006" key="8">
    <source>
        <dbReference type="Google" id="ProtNLM"/>
    </source>
</evidence>
<evidence type="ECO:0000256" key="3">
    <source>
        <dbReference type="ARBA" id="ARBA00022946"/>
    </source>
</evidence>
<sequence>MAFCLRRLKLNLFTTTKLRHIMTTPINCEKAMENLKKNPYFDKYAERIAALQKTSPEEFLKKLEEQSKSQESPMKKQLSSVDTRQFSSVLNPKENLQSNVSIEDKKLDAIFKTDLVKDKDASEIQVIWEEYHKDKEVICATIPLQLYEDMRPRTKDNPTFIFPLPRAQGFEFIMCQISGHSVHFTPLLAYQVHKENAPECLTMIHYTELADKGIVLMRGDYDKNVLGGQEAQCLANQFQMYYNGKDAEKLNLLKSFTISPQSFNHMDLIAQLEKITLV</sequence>
<feature type="compositionally biased region" description="Polar residues" evidence="5">
    <location>
        <begin position="69"/>
        <end position="84"/>
    </location>
</feature>
<dbReference type="PANTHER" id="PTHR13126:SF0">
    <property type="entry name" value="ATP SYNTHASE MITOCHONDRIAL F1 COMPLEX ASSEMBLY FACTOR 1"/>
    <property type="match status" value="1"/>
</dbReference>
<dbReference type="GO" id="GO:0033615">
    <property type="term" value="P:mitochondrial proton-transporting ATP synthase complex assembly"/>
    <property type="evidence" value="ECO:0007669"/>
    <property type="project" value="TreeGrafter"/>
</dbReference>
<organism evidence="6 7">
    <name type="scientific">Pieris macdunnoughi</name>
    <dbReference type="NCBI Taxonomy" id="345717"/>
    <lineage>
        <taxon>Eukaryota</taxon>
        <taxon>Metazoa</taxon>
        <taxon>Ecdysozoa</taxon>
        <taxon>Arthropoda</taxon>
        <taxon>Hexapoda</taxon>
        <taxon>Insecta</taxon>
        <taxon>Pterygota</taxon>
        <taxon>Neoptera</taxon>
        <taxon>Endopterygota</taxon>
        <taxon>Lepidoptera</taxon>
        <taxon>Glossata</taxon>
        <taxon>Ditrysia</taxon>
        <taxon>Papilionoidea</taxon>
        <taxon>Pieridae</taxon>
        <taxon>Pierinae</taxon>
        <taxon>Pieris</taxon>
    </lineage>
</organism>
<keyword evidence="3" id="KW-0809">Transit peptide</keyword>
<feature type="region of interest" description="Disordered" evidence="5">
    <location>
        <begin position="65"/>
        <end position="84"/>
    </location>
</feature>
<evidence type="ECO:0000256" key="5">
    <source>
        <dbReference type="SAM" id="MobiDB-lite"/>
    </source>
</evidence>
<evidence type="ECO:0000313" key="6">
    <source>
        <dbReference type="EMBL" id="CAF4818839.1"/>
    </source>
</evidence>
<comment type="caution">
    <text evidence="6">The sequence shown here is derived from an EMBL/GenBank/DDBJ whole genome shotgun (WGS) entry which is preliminary data.</text>
</comment>
<protein>
    <recommendedName>
        <fullName evidence="8">ATP synthase mitochondrial F1 complex assembly factor 1</fullName>
    </recommendedName>
</protein>
<dbReference type="PANTHER" id="PTHR13126">
    <property type="entry name" value="CHAPERONE ATP11"/>
    <property type="match status" value="1"/>
</dbReference>
<dbReference type="Proteomes" id="UP000663880">
    <property type="component" value="Unassembled WGS sequence"/>
</dbReference>
<evidence type="ECO:0000256" key="1">
    <source>
        <dbReference type="ARBA" id="ARBA00004173"/>
    </source>
</evidence>